<name>A0A918JQE9_9ALTE</name>
<evidence type="ECO:0000256" key="1">
    <source>
        <dbReference type="ARBA" id="ARBA00004141"/>
    </source>
</evidence>
<comment type="subcellular location">
    <subcellularLocation>
        <location evidence="1">Membrane</location>
        <topology evidence="1">Multi-pass membrane protein</topology>
    </subcellularLocation>
</comment>
<accession>A0A918JQE9</accession>
<dbReference type="PANTHER" id="PTHR10283">
    <property type="entry name" value="SOLUTE CARRIER FAMILY 13 MEMBER"/>
    <property type="match status" value="1"/>
</dbReference>
<protein>
    <submittedName>
        <fullName evidence="7">Di- and tricarboxylate transporter</fullName>
    </submittedName>
</protein>
<dbReference type="AlphaFoldDB" id="A0A918JQE9"/>
<feature type="transmembrane region" description="Helical" evidence="6">
    <location>
        <begin position="375"/>
        <end position="397"/>
    </location>
</feature>
<dbReference type="GO" id="GO:0015141">
    <property type="term" value="F:succinate transmembrane transporter activity"/>
    <property type="evidence" value="ECO:0007669"/>
    <property type="project" value="UniProtKB-ARBA"/>
</dbReference>
<sequence>MKRSKTLPEEQSQPQRRHYQNTGLVAGPLAFVALLLTAPPAGLDGVAWMTAAVALWMAIWWATEAIAVPATALLPLIAFDPLGIMSMKDAAAPYANPTIYLFLGGFVLAAGIQKSGLHRRIALFILTFVSASARSVVLGFMLVSALLSMWMTNTSTTMMLLPIAVSVLTTMQQHDRSEQQNFQLSLLLGVAYAATIGGVATLVGTPPNAFLAGYMAESHNVQIGFARWMLLGLPVAVCLLPLTWWLLTRYVYPVSFATPQHVRENLRVQYAELGTLAPEEIRVALIFLATALAWMLRPVLSNWLGIEGISDAGIAMISALLMFIVPGRKVSGARLLDVCDLQQIPWGILLLFGGGLSLAAAVSDTGLAQWLGESLAGLQGFGLVIVILAATTLVIFLTELTSNLATTATFLPVMAVVALEMGGSPLALAVPVTLAASCAFMLPVATPPNAIVFSSGYISIPQMVRTGLWLNLTSVALVTFLAVFLAPRIFT</sequence>
<keyword evidence="3 6" id="KW-0812">Transmembrane</keyword>
<feature type="transmembrane region" description="Helical" evidence="6">
    <location>
        <begin position="468"/>
        <end position="490"/>
    </location>
</feature>
<dbReference type="CDD" id="cd01115">
    <property type="entry name" value="SLC13_permease"/>
    <property type="match status" value="1"/>
</dbReference>
<evidence type="ECO:0000256" key="5">
    <source>
        <dbReference type="ARBA" id="ARBA00023136"/>
    </source>
</evidence>
<comment type="caution">
    <text evidence="7">The sequence shown here is derived from an EMBL/GenBank/DDBJ whole genome shotgun (WGS) entry which is preliminary data.</text>
</comment>
<feature type="transmembrane region" description="Helical" evidence="6">
    <location>
        <begin position="121"/>
        <end position="143"/>
    </location>
</feature>
<dbReference type="PANTHER" id="PTHR10283:SF82">
    <property type="entry name" value="SOLUTE CARRIER FAMILY 13 MEMBER 2"/>
    <property type="match status" value="1"/>
</dbReference>
<dbReference type="Proteomes" id="UP000631300">
    <property type="component" value="Unassembled WGS sequence"/>
</dbReference>
<evidence type="ECO:0000256" key="4">
    <source>
        <dbReference type="ARBA" id="ARBA00022989"/>
    </source>
</evidence>
<keyword evidence="4 6" id="KW-1133">Transmembrane helix</keyword>
<dbReference type="RefSeq" id="WP_189407866.1">
    <property type="nucleotide sequence ID" value="NZ_BMXP01000009.1"/>
</dbReference>
<dbReference type="InterPro" id="IPR001898">
    <property type="entry name" value="SLC13A/DASS"/>
</dbReference>
<feature type="transmembrane region" description="Helical" evidence="6">
    <location>
        <begin position="182"/>
        <end position="205"/>
    </location>
</feature>
<proteinExistence type="predicted"/>
<reference evidence="7" key="2">
    <citation type="submission" date="2020-09" db="EMBL/GenBank/DDBJ databases">
        <authorList>
            <person name="Sun Q."/>
            <person name="Kim S."/>
        </authorList>
    </citation>
    <scope>NUCLEOTIDE SEQUENCE</scope>
    <source>
        <strain evidence="7">KCTC 22164</strain>
    </source>
</reference>
<feature type="transmembrane region" description="Helical" evidence="6">
    <location>
        <begin position="303"/>
        <end position="325"/>
    </location>
</feature>
<feature type="transmembrane region" description="Helical" evidence="6">
    <location>
        <begin position="404"/>
        <end position="422"/>
    </location>
</feature>
<evidence type="ECO:0000256" key="3">
    <source>
        <dbReference type="ARBA" id="ARBA00022692"/>
    </source>
</evidence>
<organism evidence="7 8">
    <name type="scientific">Alteromonas halophila</name>
    <dbReference type="NCBI Taxonomy" id="516698"/>
    <lineage>
        <taxon>Bacteria</taxon>
        <taxon>Pseudomonadati</taxon>
        <taxon>Pseudomonadota</taxon>
        <taxon>Gammaproteobacteria</taxon>
        <taxon>Alteromonadales</taxon>
        <taxon>Alteromonadaceae</taxon>
        <taxon>Alteromonas/Salinimonas group</taxon>
        <taxon>Alteromonas</taxon>
    </lineage>
</organism>
<dbReference type="EMBL" id="BMXP01000009">
    <property type="protein sequence ID" value="GGW93481.1"/>
    <property type="molecule type" value="Genomic_DNA"/>
</dbReference>
<evidence type="ECO:0000256" key="6">
    <source>
        <dbReference type="SAM" id="Phobius"/>
    </source>
</evidence>
<keyword evidence="8" id="KW-1185">Reference proteome</keyword>
<keyword evidence="5 6" id="KW-0472">Membrane</keyword>
<evidence type="ECO:0000313" key="8">
    <source>
        <dbReference type="Proteomes" id="UP000631300"/>
    </source>
</evidence>
<gene>
    <name evidence="7" type="ORF">GCM10007391_29820</name>
</gene>
<dbReference type="GO" id="GO:0005886">
    <property type="term" value="C:plasma membrane"/>
    <property type="evidence" value="ECO:0007669"/>
    <property type="project" value="TreeGrafter"/>
</dbReference>
<evidence type="ECO:0000313" key="7">
    <source>
        <dbReference type="EMBL" id="GGW93481.1"/>
    </source>
</evidence>
<feature type="transmembrane region" description="Helical" evidence="6">
    <location>
        <begin position="94"/>
        <end position="112"/>
    </location>
</feature>
<reference evidence="7" key="1">
    <citation type="journal article" date="2014" name="Int. J. Syst. Evol. Microbiol.">
        <title>Complete genome sequence of Corynebacterium casei LMG S-19264T (=DSM 44701T), isolated from a smear-ripened cheese.</title>
        <authorList>
            <consortium name="US DOE Joint Genome Institute (JGI-PGF)"/>
            <person name="Walter F."/>
            <person name="Albersmeier A."/>
            <person name="Kalinowski J."/>
            <person name="Ruckert C."/>
        </authorList>
    </citation>
    <scope>NUCLEOTIDE SEQUENCE</scope>
    <source>
        <strain evidence="7">KCTC 22164</strain>
    </source>
</reference>
<evidence type="ECO:0000256" key="2">
    <source>
        <dbReference type="ARBA" id="ARBA00022448"/>
    </source>
</evidence>
<dbReference type="NCBIfam" id="TIGR00785">
    <property type="entry name" value="dass"/>
    <property type="match status" value="1"/>
</dbReference>
<dbReference type="Pfam" id="PF00939">
    <property type="entry name" value="Na_sulph_symp"/>
    <property type="match status" value="1"/>
</dbReference>
<feature type="transmembrane region" description="Helical" evidence="6">
    <location>
        <begin position="346"/>
        <end position="363"/>
    </location>
</feature>
<dbReference type="PROSITE" id="PS01271">
    <property type="entry name" value="NA_SULFATE"/>
    <property type="match status" value="1"/>
</dbReference>
<keyword evidence="2" id="KW-0813">Transport</keyword>
<feature type="transmembrane region" description="Helical" evidence="6">
    <location>
        <begin position="225"/>
        <end position="247"/>
    </location>
</feature>
<feature type="transmembrane region" description="Helical" evidence="6">
    <location>
        <begin position="149"/>
        <end position="170"/>
    </location>
</feature>
<feature type="transmembrane region" description="Helical" evidence="6">
    <location>
        <begin position="21"/>
        <end position="39"/>
    </location>
</feature>
<dbReference type="InterPro" id="IPR031312">
    <property type="entry name" value="Na/sul_symport_CS"/>
</dbReference>